<dbReference type="InterPro" id="IPR049470">
    <property type="entry name" value="TRM61_C"/>
</dbReference>
<reference evidence="10" key="2">
    <citation type="submission" date="2025-09" db="UniProtKB">
        <authorList>
            <consortium name="Ensembl"/>
        </authorList>
    </citation>
    <scope>IDENTIFICATION</scope>
</reference>
<feature type="compositionally biased region" description="Polar residues" evidence="7">
    <location>
        <begin position="61"/>
        <end position="71"/>
    </location>
</feature>
<keyword evidence="11" id="KW-1185">Reference proteome</keyword>
<keyword evidence="3" id="KW-0808">Transferase</keyword>
<dbReference type="AlphaFoldDB" id="A0A8C4HQU9"/>
<evidence type="ECO:0000256" key="7">
    <source>
        <dbReference type="SAM" id="MobiDB-lite"/>
    </source>
</evidence>
<feature type="compositionally biased region" description="Polar residues" evidence="7">
    <location>
        <begin position="111"/>
        <end position="123"/>
    </location>
</feature>
<evidence type="ECO:0000256" key="2">
    <source>
        <dbReference type="ARBA" id="ARBA00022603"/>
    </source>
</evidence>
<organism evidence="10 11">
    <name type="scientific">Dicentrarchus labrax</name>
    <name type="common">European seabass</name>
    <name type="synonym">Morone labrax</name>
    <dbReference type="NCBI Taxonomy" id="13489"/>
    <lineage>
        <taxon>Eukaryota</taxon>
        <taxon>Metazoa</taxon>
        <taxon>Chordata</taxon>
        <taxon>Craniata</taxon>
        <taxon>Vertebrata</taxon>
        <taxon>Euteleostomi</taxon>
        <taxon>Actinopterygii</taxon>
        <taxon>Neopterygii</taxon>
        <taxon>Teleostei</taxon>
        <taxon>Neoteleostei</taxon>
        <taxon>Acanthomorphata</taxon>
        <taxon>Eupercaria</taxon>
        <taxon>Moronidae</taxon>
        <taxon>Dicentrarchus</taxon>
    </lineage>
</organism>
<dbReference type="Gene3D" id="3.40.50.150">
    <property type="entry name" value="Vaccinia Virus protein VP39"/>
    <property type="match status" value="1"/>
</dbReference>
<sequence length="520" mass="58156">MAMQMPLAGLVFMHRLMRIRSSSQRHLSNRGILVKLLKYRRDVRTFAASSIKCNENEGDNADSSPSSTRLTPRQALLSRKRRPLSPLERISGLLPQDALTPEVMQLREQNLQDPADDTSTQVEESGHTAIPKKNDSETHHASEAAVEPDTSETVLNGAYHEEKRLISPPTLPGETLLVFGELLVAEYCNNRQVEYRKLFKLQRGARLHGNRGFIPHDYIAGHPAGCFLKTHMGVPIFIRRASLEDYVLFMKRGPAITYPKVPCLFVCHSPGLTCSSTHRYCVFVSLCYQDASTMLMMMDVTEGDCVLDSGSGSGAMSLFLSRAVGSKGSVLSLEIREDHHKQAVLNYRLWRASWSLRRGEEWHDNVQFHNSDLCNASSLLAGRGFHAVALDMSHPHLALTTVIPHLHSGAVCAIYLANITQVIDLLEGLRCLALPVLCERIVEVPVRHWLVAPAIQKNGRFCIRKVPIFDEDQGAQDETSDEEMSTGRQAAFGSVPYIARPHPEQIRHTAFLVKLRKCVR</sequence>
<comment type="catalytic activity">
    <reaction evidence="6">
        <text>an adenosine in mRNA + S-adenosyl-L-methionine = an N(1)-methyladenosine in mRNA + S-adenosyl-L-homocysteine + H(+)</text>
        <dbReference type="Rhea" id="RHEA:55392"/>
        <dbReference type="Rhea" id="RHEA-COMP:12414"/>
        <dbReference type="Rhea" id="RHEA-COMP:12415"/>
        <dbReference type="ChEBI" id="CHEBI:15378"/>
        <dbReference type="ChEBI" id="CHEBI:57856"/>
        <dbReference type="ChEBI" id="CHEBI:59789"/>
        <dbReference type="ChEBI" id="CHEBI:74411"/>
        <dbReference type="ChEBI" id="CHEBI:74491"/>
    </reaction>
</comment>
<feature type="domain" description="tRNA (adenine(58)-N(1))-methyltransferase catalytic subunit TRM61 C-terminal" evidence="8">
    <location>
        <begin position="287"/>
        <end position="513"/>
    </location>
</feature>
<feature type="region of interest" description="Disordered" evidence="7">
    <location>
        <begin position="54"/>
        <end position="82"/>
    </location>
</feature>
<dbReference type="Pfam" id="PF21985">
    <property type="entry name" value="TR61B_FKBP-like"/>
    <property type="match status" value="1"/>
</dbReference>
<keyword evidence="2" id="KW-0489">Methyltransferase</keyword>
<evidence type="ECO:0000256" key="3">
    <source>
        <dbReference type="ARBA" id="ARBA00022679"/>
    </source>
</evidence>
<evidence type="ECO:0000259" key="8">
    <source>
        <dbReference type="Pfam" id="PF08704"/>
    </source>
</evidence>
<dbReference type="PANTHER" id="PTHR12133">
    <property type="entry name" value="TRNA (ADENINE(58)-N(1))-METHYLTRANSFERASE"/>
    <property type="match status" value="1"/>
</dbReference>
<keyword evidence="5" id="KW-0819">tRNA processing</keyword>
<evidence type="ECO:0000259" key="9">
    <source>
        <dbReference type="Pfam" id="PF21985"/>
    </source>
</evidence>
<evidence type="ECO:0000256" key="4">
    <source>
        <dbReference type="ARBA" id="ARBA00022691"/>
    </source>
</evidence>
<evidence type="ECO:0000256" key="6">
    <source>
        <dbReference type="ARBA" id="ARBA00048481"/>
    </source>
</evidence>
<evidence type="ECO:0000313" key="11">
    <source>
        <dbReference type="Proteomes" id="UP000694389"/>
    </source>
</evidence>
<feature type="domain" description="TR61B FKBP-like" evidence="9">
    <location>
        <begin position="179"/>
        <end position="233"/>
    </location>
</feature>
<keyword evidence="4" id="KW-0949">S-adenosyl-L-methionine</keyword>
<proteinExistence type="predicted"/>
<protein>
    <recommendedName>
        <fullName evidence="1">tRNA (adenine(58)-N(1))-methyltransferase</fullName>
        <ecNumber evidence="1">2.1.1.220</ecNumber>
    </recommendedName>
</protein>
<dbReference type="Ensembl" id="ENSDLAT00005049437.2">
    <property type="protein sequence ID" value="ENSDLAP00005046333.2"/>
    <property type="gene ID" value="ENSDLAG00005020500.2"/>
</dbReference>
<dbReference type="Gene3D" id="3.10.330.20">
    <property type="match status" value="1"/>
</dbReference>
<name>A0A8C4HQU9_DICLA</name>
<dbReference type="GO" id="GO:0160107">
    <property type="term" value="F:tRNA (adenine(58)-N1)-methyltransferase activity"/>
    <property type="evidence" value="ECO:0007669"/>
    <property type="project" value="UniProtKB-EC"/>
</dbReference>
<dbReference type="Proteomes" id="UP000694389">
    <property type="component" value="Unassembled WGS sequence"/>
</dbReference>
<dbReference type="EC" id="2.1.1.220" evidence="1"/>
<gene>
    <name evidence="10" type="primary">trmt61b</name>
</gene>
<dbReference type="InterPro" id="IPR029063">
    <property type="entry name" value="SAM-dependent_MTases_sf"/>
</dbReference>
<dbReference type="InterPro" id="IPR054151">
    <property type="entry name" value="TR61B_FKBP-like"/>
</dbReference>
<reference evidence="10" key="1">
    <citation type="submission" date="2025-08" db="UniProtKB">
        <authorList>
            <consortium name="Ensembl"/>
        </authorList>
    </citation>
    <scope>IDENTIFICATION</scope>
</reference>
<dbReference type="PROSITE" id="PS51620">
    <property type="entry name" value="SAM_TRM61"/>
    <property type="match status" value="1"/>
</dbReference>
<dbReference type="GO" id="GO:0030488">
    <property type="term" value="P:tRNA methylation"/>
    <property type="evidence" value="ECO:0007669"/>
    <property type="project" value="InterPro"/>
</dbReference>
<feature type="region of interest" description="Disordered" evidence="7">
    <location>
        <begin position="111"/>
        <end position="152"/>
    </location>
</feature>
<dbReference type="PANTHER" id="PTHR12133:SF1">
    <property type="entry name" value="TRNA (ADENINE(58)-N(1))-METHYLTRANSFERASE, MITOCHONDRIAL"/>
    <property type="match status" value="1"/>
</dbReference>
<evidence type="ECO:0000256" key="5">
    <source>
        <dbReference type="ARBA" id="ARBA00022694"/>
    </source>
</evidence>
<dbReference type="FunFam" id="3.10.330.20:FF:000003">
    <property type="entry name" value="tRNA (Adenine(58)-N(1))-methyltransferase, mitochondrial isoform X1"/>
    <property type="match status" value="1"/>
</dbReference>
<dbReference type="GO" id="GO:0005739">
    <property type="term" value="C:mitochondrion"/>
    <property type="evidence" value="ECO:0007669"/>
    <property type="project" value="TreeGrafter"/>
</dbReference>
<feature type="compositionally biased region" description="Basic and acidic residues" evidence="7">
    <location>
        <begin position="132"/>
        <end position="142"/>
    </location>
</feature>
<dbReference type="SUPFAM" id="SSF53335">
    <property type="entry name" value="S-adenosyl-L-methionine-dependent methyltransferases"/>
    <property type="match status" value="1"/>
</dbReference>
<dbReference type="GeneTree" id="ENSGT00940000154239"/>
<dbReference type="GO" id="GO:0031515">
    <property type="term" value="C:tRNA (m1A) methyltransferase complex"/>
    <property type="evidence" value="ECO:0007669"/>
    <property type="project" value="InterPro"/>
</dbReference>
<evidence type="ECO:0000313" key="10">
    <source>
        <dbReference type="Ensembl" id="ENSDLAP00005046333.2"/>
    </source>
</evidence>
<dbReference type="CDD" id="cd02440">
    <property type="entry name" value="AdoMet_MTases"/>
    <property type="match status" value="1"/>
</dbReference>
<evidence type="ECO:0000256" key="1">
    <source>
        <dbReference type="ARBA" id="ARBA00012796"/>
    </source>
</evidence>
<dbReference type="InterPro" id="IPR014816">
    <property type="entry name" value="tRNA_MeTrfase_Gcd14"/>
</dbReference>
<dbReference type="Pfam" id="PF08704">
    <property type="entry name" value="GCD14"/>
    <property type="match status" value="1"/>
</dbReference>
<accession>A0A8C4HQU9</accession>